<evidence type="ECO:0000313" key="7">
    <source>
        <dbReference type="EMBL" id="KXS11865.1"/>
    </source>
</evidence>
<evidence type="ECO:0000313" key="8">
    <source>
        <dbReference type="Proteomes" id="UP000070544"/>
    </source>
</evidence>
<feature type="domain" description="HAT C-terminal dimerisation" evidence="6">
    <location>
        <begin position="2"/>
        <end position="66"/>
    </location>
</feature>
<evidence type="ECO:0000256" key="3">
    <source>
        <dbReference type="ARBA" id="ARBA00022771"/>
    </source>
</evidence>
<dbReference type="GO" id="GO:0005634">
    <property type="term" value="C:nucleus"/>
    <property type="evidence" value="ECO:0007669"/>
    <property type="project" value="UniProtKB-SubCell"/>
</dbReference>
<sequence length="86" mass="9859">EDPLGWWQANAVQFPGLTPMVCNYLGIPAMSVLSEQLFSVAREVMKAQRNRLDGDTVQAIMLLLDWWSSDSHQFCFRLSQETLVDR</sequence>
<evidence type="ECO:0000256" key="4">
    <source>
        <dbReference type="ARBA" id="ARBA00022833"/>
    </source>
</evidence>
<dbReference type="GO" id="GO:0008270">
    <property type="term" value="F:zinc ion binding"/>
    <property type="evidence" value="ECO:0007669"/>
    <property type="project" value="UniProtKB-KW"/>
</dbReference>
<keyword evidence="3" id="KW-0863">Zinc-finger</keyword>
<dbReference type="EMBL" id="KQ965794">
    <property type="protein sequence ID" value="KXS11865.1"/>
    <property type="molecule type" value="Genomic_DNA"/>
</dbReference>
<dbReference type="InterPro" id="IPR012337">
    <property type="entry name" value="RNaseH-like_sf"/>
</dbReference>
<dbReference type="InterPro" id="IPR008906">
    <property type="entry name" value="HATC_C_dom"/>
</dbReference>
<reference evidence="7 8" key="1">
    <citation type="journal article" date="2015" name="Genome Biol. Evol.">
        <title>Phylogenomic analyses indicate that early fungi evolved digesting cell walls of algal ancestors of land plants.</title>
        <authorList>
            <person name="Chang Y."/>
            <person name="Wang S."/>
            <person name="Sekimoto S."/>
            <person name="Aerts A.L."/>
            <person name="Choi C."/>
            <person name="Clum A."/>
            <person name="LaButti K.M."/>
            <person name="Lindquist E.A."/>
            <person name="Yee Ngan C."/>
            <person name="Ohm R.A."/>
            <person name="Salamov A.A."/>
            <person name="Grigoriev I.V."/>
            <person name="Spatafora J.W."/>
            <person name="Berbee M.L."/>
        </authorList>
    </citation>
    <scope>NUCLEOTIDE SEQUENCE [LARGE SCALE GENOMIC DNA]</scope>
    <source>
        <strain evidence="7 8">JEL478</strain>
    </source>
</reference>
<protein>
    <recommendedName>
        <fullName evidence="6">HAT C-terminal dimerisation domain-containing protein</fullName>
    </recommendedName>
</protein>
<dbReference type="AlphaFoldDB" id="A0A139A5V2"/>
<keyword evidence="2" id="KW-0479">Metal-binding</keyword>
<dbReference type="Pfam" id="PF05699">
    <property type="entry name" value="Dimer_Tnp_hAT"/>
    <property type="match status" value="1"/>
</dbReference>
<dbReference type="InterPro" id="IPR052035">
    <property type="entry name" value="ZnF_BED_domain_contain"/>
</dbReference>
<proteinExistence type="predicted"/>
<feature type="non-terminal residue" evidence="7">
    <location>
        <position position="1"/>
    </location>
</feature>
<keyword evidence="4" id="KW-0862">Zinc</keyword>
<gene>
    <name evidence="7" type="ORF">M427DRAFT_101829</name>
</gene>
<dbReference type="OMA" id="WKSHENR"/>
<organism evidence="7 8">
    <name type="scientific">Gonapodya prolifera (strain JEL478)</name>
    <name type="common">Monoblepharis prolifera</name>
    <dbReference type="NCBI Taxonomy" id="1344416"/>
    <lineage>
        <taxon>Eukaryota</taxon>
        <taxon>Fungi</taxon>
        <taxon>Fungi incertae sedis</taxon>
        <taxon>Chytridiomycota</taxon>
        <taxon>Chytridiomycota incertae sedis</taxon>
        <taxon>Monoblepharidomycetes</taxon>
        <taxon>Monoblepharidales</taxon>
        <taxon>Gonapodyaceae</taxon>
        <taxon>Gonapodya</taxon>
    </lineage>
</organism>
<dbReference type="GO" id="GO:0046983">
    <property type="term" value="F:protein dimerization activity"/>
    <property type="evidence" value="ECO:0007669"/>
    <property type="project" value="InterPro"/>
</dbReference>
<dbReference type="Proteomes" id="UP000070544">
    <property type="component" value="Unassembled WGS sequence"/>
</dbReference>
<dbReference type="OrthoDB" id="4969634at2759"/>
<comment type="subcellular location">
    <subcellularLocation>
        <location evidence="1">Nucleus</location>
    </subcellularLocation>
</comment>
<dbReference type="PANTHER" id="PTHR46481:SF10">
    <property type="entry name" value="ZINC FINGER BED DOMAIN-CONTAINING PROTEIN 39"/>
    <property type="match status" value="1"/>
</dbReference>
<evidence type="ECO:0000256" key="5">
    <source>
        <dbReference type="ARBA" id="ARBA00023242"/>
    </source>
</evidence>
<dbReference type="STRING" id="1344416.A0A139A5V2"/>
<name>A0A139A5V2_GONPJ</name>
<dbReference type="SUPFAM" id="SSF53098">
    <property type="entry name" value="Ribonuclease H-like"/>
    <property type="match status" value="1"/>
</dbReference>
<evidence type="ECO:0000259" key="6">
    <source>
        <dbReference type="Pfam" id="PF05699"/>
    </source>
</evidence>
<evidence type="ECO:0000256" key="2">
    <source>
        <dbReference type="ARBA" id="ARBA00022723"/>
    </source>
</evidence>
<accession>A0A139A5V2</accession>
<dbReference type="PANTHER" id="PTHR46481">
    <property type="entry name" value="ZINC FINGER BED DOMAIN-CONTAINING PROTEIN 4"/>
    <property type="match status" value="1"/>
</dbReference>
<keyword evidence="8" id="KW-1185">Reference proteome</keyword>
<evidence type="ECO:0000256" key="1">
    <source>
        <dbReference type="ARBA" id="ARBA00004123"/>
    </source>
</evidence>
<keyword evidence="5" id="KW-0539">Nucleus</keyword>